<evidence type="ECO:0000313" key="4">
    <source>
        <dbReference type="Proteomes" id="UP000179536"/>
    </source>
</evidence>
<proteinExistence type="predicted"/>
<dbReference type="EMBL" id="MBFE02000046">
    <property type="protein sequence ID" value="MUO45633.1"/>
    <property type="molecule type" value="Genomic_DNA"/>
</dbReference>
<evidence type="ECO:0008006" key="5">
    <source>
        <dbReference type="Google" id="ProtNLM"/>
    </source>
</evidence>
<comment type="caution">
    <text evidence="2">The sequence shown here is derived from an EMBL/GenBank/DDBJ whole genome shotgun (WGS) entry which is preliminary data.</text>
</comment>
<evidence type="ECO:0000313" key="2">
    <source>
        <dbReference type="EMBL" id="MUP13455.1"/>
    </source>
</evidence>
<reference evidence="3 4" key="1">
    <citation type="submission" date="2019-11" db="EMBL/GenBank/DDBJ databases">
        <title>Whole-genome sequencing of Allorhizobium vitis.</title>
        <authorList>
            <person name="Gan H.M."/>
            <person name="Savka M.A."/>
        </authorList>
    </citation>
    <scope>NUCLEOTIDE SEQUENCE [LARGE SCALE GENOMIC DNA]</scope>
    <source>
        <strain evidence="2 4">RF2/1</strain>
        <strain evidence="1 3">T1/7</strain>
    </source>
</reference>
<sequence length="62" mass="7121">MRIPTSDDPAPERRRALSRLRQMEIIEGLLEFDLASLEQYADAVAEERQNLTKRFLPTGSDC</sequence>
<keyword evidence="3" id="KW-1185">Reference proteome</keyword>
<accession>A0ABD6HF55</accession>
<protein>
    <recommendedName>
        <fullName evidence="5">DUF1127 domain-containing protein</fullName>
    </recommendedName>
</protein>
<dbReference type="RefSeq" id="WP_041699447.1">
    <property type="nucleotide sequence ID" value="NZ_AP023283.1"/>
</dbReference>
<dbReference type="AlphaFoldDB" id="A0ABD6HF55"/>
<gene>
    <name evidence="2" type="ORF">BBK91_027065</name>
    <name evidence="1" type="ORF">BBL17_028180</name>
</gene>
<dbReference type="Proteomes" id="UP000179536">
    <property type="component" value="Unassembled WGS sequence"/>
</dbReference>
<evidence type="ECO:0000313" key="3">
    <source>
        <dbReference type="Proteomes" id="UP000179454"/>
    </source>
</evidence>
<evidence type="ECO:0000313" key="1">
    <source>
        <dbReference type="EMBL" id="MUO45633.1"/>
    </source>
</evidence>
<organism evidence="2 4">
    <name type="scientific">Agrobacterium vitis</name>
    <name type="common">Rhizobium vitis</name>
    <dbReference type="NCBI Taxonomy" id="373"/>
    <lineage>
        <taxon>Bacteria</taxon>
        <taxon>Pseudomonadati</taxon>
        <taxon>Pseudomonadota</taxon>
        <taxon>Alphaproteobacteria</taxon>
        <taxon>Hyphomicrobiales</taxon>
        <taxon>Rhizobiaceae</taxon>
        <taxon>Rhizobium/Agrobacterium group</taxon>
        <taxon>Agrobacterium</taxon>
    </lineage>
</organism>
<name>A0ABD6HF55_AGRVI</name>
<dbReference type="EMBL" id="MBFA02000058">
    <property type="protein sequence ID" value="MUP13455.1"/>
    <property type="molecule type" value="Genomic_DNA"/>
</dbReference>
<dbReference type="Proteomes" id="UP000179454">
    <property type="component" value="Unassembled WGS sequence"/>
</dbReference>